<dbReference type="AlphaFoldDB" id="A0A177WPF5"/>
<evidence type="ECO:0000313" key="11">
    <source>
        <dbReference type="Proteomes" id="UP000077115"/>
    </source>
</evidence>
<evidence type="ECO:0000256" key="7">
    <source>
        <dbReference type="PROSITE-ProRule" id="PRU00261"/>
    </source>
</evidence>
<keyword evidence="5" id="KW-0378">Hydrolase</keyword>
<evidence type="ECO:0000259" key="9">
    <source>
        <dbReference type="PROSITE" id="PS51677"/>
    </source>
</evidence>
<evidence type="ECO:0000313" key="10">
    <source>
        <dbReference type="EMBL" id="OAJ41973.1"/>
    </source>
</evidence>
<dbReference type="EMBL" id="DS022306">
    <property type="protein sequence ID" value="OAJ41973.1"/>
    <property type="molecule type" value="Genomic_DNA"/>
</dbReference>
<evidence type="ECO:0000256" key="1">
    <source>
        <dbReference type="ARBA" id="ARBA00001941"/>
    </source>
</evidence>
<keyword evidence="3" id="KW-0479">Metal-binding</keyword>
<evidence type="ECO:0000259" key="8">
    <source>
        <dbReference type="PROSITE" id="PS50941"/>
    </source>
</evidence>
<evidence type="ECO:0000256" key="3">
    <source>
        <dbReference type="ARBA" id="ARBA00022723"/>
    </source>
</evidence>
<comment type="caution">
    <text evidence="7">Lacks conserved residue(s) required for the propagation of feature annotation.</text>
</comment>
<dbReference type="PANTHER" id="PTHR46471">
    <property type="entry name" value="CHITIN DEACETYLASE"/>
    <property type="match status" value="1"/>
</dbReference>
<dbReference type="SUPFAM" id="SSF88713">
    <property type="entry name" value="Glycoside hydrolase/deacetylase"/>
    <property type="match status" value="1"/>
</dbReference>
<feature type="domain" description="Chitin-binding type-1" evidence="8">
    <location>
        <begin position="19"/>
        <end position="61"/>
    </location>
</feature>
<accession>A0A177WPF5</accession>
<feature type="disulfide bond" evidence="7">
    <location>
        <begin position="34"/>
        <end position="48"/>
    </location>
</feature>
<dbReference type="Pfam" id="PF01522">
    <property type="entry name" value="Polysacc_deac_1"/>
    <property type="match status" value="1"/>
</dbReference>
<dbReference type="InterPro" id="IPR001002">
    <property type="entry name" value="Chitin-bd_1"/>
</dbReference>
<comment type="cofactor">
    <cofactor evidence="1">
        <name>Co(2+)</name>
        <dbReference type="ChEBI" id="CHEBI:48828"/>
    </cofactor>
</comment>
<gene>
    <name evidence="10" type="ORF">BDEG_25492</name>
</gene>
<feature type="disulfide bond" evidence="7">
    <location>
        <begin position="87"/>
        <end position="99"/>
    </location>
</feature>
<dbReference type="SUPFAM" id="SSF57016">
    <property type="entry name" value="Plant lectins/antimicrobial peptides"/>
    <property type="match status" value="2"/>
</dbReference>
<dbReference type="SMART" id="SM00270">
    <property type="entry name" value="ChtBD1"/>
    <property type="match status" value="2"/>
</dbReference>
<dbReference type="GO" id="GO:0016810">
    <property type="term" value="F:hydrolase activity, acting on carbon-nitrogen (but not peptide) bonds"/>
    <property type="evidence" value="ECO:0007669"/>
    <property type="project" value="InterPro"/>
</dbReference>
<dbReference type="CDD" id="cd00035">
    <property type="entry name" value="ChtBD1"/>
    <property type="match status" value="1"/>
</dbReference>
<dbReference type="GO" id="GO:0046872">
    <property type="term" value="F:metal ion binding"/>
    <property type="evidence" value="ECO:0007669"/>
    <property type="project" value="UniProtKB-KW"/>
</dbReference>
<organism evidence="10 11">
    <name type="scientific">Batrachochytrium dendrobatidis (strain JEL423)</name>
    <dbReference type="NCBI Taxonomy" id="403673"/>
    <lineage>
        <taxon>Eukaryota</taxon>
        <taxon>Fungi</taxon>
        <taxon>Fungi incertae sedis</taxon>
        <taxon>Chytridiomycota</taxon>
        <taxon>Chytridiomycota incertae sedis</taxon>
        <taxon>Chytridiomycetes</taxon>
        <taxon>Rhizophydiales</taxon>
        <taxon>Rhizophydiales incertae sedis</taxon>
        <taxon>Batrachochytrium</taxon>
    </lineage>
</organism>
<sequence>MKDARSIRLKTWTKVISNNNQCGPKHGRCMGSQCCSEYNYCGSDISHCISQCNPLYGECGSDLSSAIKASLTLTDNNSCGRKYNKVCPPESCCSRDNFCGTSTAHCGIGCQGLFGICKPPITRFLPSVPAHPSHDSYFEAHTRCVNPGQIAITFEGGTDSGNIPRVLDALKSAGAPATFFVNGLNANNMHYDGARNIVKRIYSEGHQVGSGTLCHSRLGRLPFDQMTFEMLNNDWMIQQTIGFSPLYMRIPHGSYTSTLIKHLIEMGYVVVDHNADSGDSGISSAGNPGTQAVIEFDKSISYHSGASPQTHSFITLHNEWVSNGHSGIQAIVQKYRKLGYTFVTVGECLGHSDPQSWYRVHDFNELA</sequence>
<dbReference type="PANTHER" id="PTHR46471:SF2">
    <property type="entry name" value="CHITIN DEACETYLASE-RELATED"/>
    <property type="match status" value="1"/>
</dbReference>
<dbReference type="Proteomes" id="UP000077115">
    <property type="component" value="Unassembled WGS sequence"/>
</dbReference>
<proteinExistence type="predicted"/>
<dbReference type="InterPro" id="IPR002509">
    <property type="entry name" value="NODB_dom"/>
</dbReference>
<feature type="disulfide bond" evidence="7">
    <location>
        <begin position="92"/>
        <end position="106"/>
    </location>
</feature>
<dbReference type="GO" id="GO:0005975">
    <property type="term" value="P:carbohydrate metabolic process"/>
    <property type="evidence" value="ECO:0007669"/>
    <property type="project" value="InterPro"/>
</dbReference>
<keyword evidence="6" id="KW-0119">Carbohydrate metabolism</keyword>
<dbReference type="Gene3D" id="3.20.20.370">
    <property type="entry name" value="Glycoside hydrolase/deacetylase"/>
    <property type="match status" value="1"/>
</dbReference>
<reference evidence="10 11" key="1">
    <citation type="submission" date="2006-10" db="EMBL/GenBank/DDBJ databases">
        <title>The Genome Sequence of Batrachochytrium dendrobatidis JEL423.</title>
        <authorList>
            <consortium name="The Broad Institute Genome Sequencing Platform"/>
            <person name="Birren B."/>
            <person name="Lander E."/>
            <person name="Galagan J."/>
            <person name="Cuomo C."/>
            <person name="Devon K."/>
            <person name="Jaffe D."/>
            <person name="Butler J."/>
            <person name="Alvarez P."/>
            <person name="Gnerre S."/>
            <person name="Grabherr M."/>
            <person name="Kleber M."/>
            <person name="Mauceli E."/>
            <person name="Brockman W."/>
            <person name="Young S."/>
            <person name="LaButti K."/>
            <person name="Sykes S."/>
            <person name="DeCaprio D."/>
            <person name="Crawford M."/>
            <person name="Koehrsen M."/>
            <person name="Engels R."/>
            <person name="Montgomery P."/>
            <person name="Pearson M."/>
            <person name="Howarth C."/>
            <person name="Larson L."/>
            <person name="White J."/>
            <person name="O'Leary S."/>
            <person name="Kodira C."/>
            <person name="Zeng Q."/>
            <person name="Yandava C."/>
            <person name="Alvarado L."/>
            <person name="Longcore J."/>
            <person name="James T."/>
        </authorList>
    </citation>
    <scope>NUCLEOTIDE SEQUENCE [LARGE SCALE GENOMIC DNA]</scope>
    <source>
        <strain evidence="10 11">JEL423</strain>
    </source>
</reference>
<name>A0A177WPF5_BATDL</name>
<protein>
    <recommendedName>
        <fullName evidence="12">NodB homology domain-containing protein</fullName>
    </recommendedName>
</protein>
<dbReference type="Pfam" id="PF00187">
    <property type="entry name" value="Chitin_bind_1"/>
    <property type="match status" value="1"/>
</dbReference>
<keyword evidence="2 7" id="KW-0147">Chitin-binding</keyword>
<evidence type="ECO:0000256" key="2">
    <source>
        <dbReference type="ARBA" id="ARBA00022669"/>
    </source>
</evidence>
<dbReference type="InterPro" id="IPR036861">
    <property type="entry name" value="Endochitinase-like_sf"/>
</dbReference>
<feature type="domain" description="Chitin-binding type-1" evidence="8">
    <location>
        <begin position="76"/>
        <end position="119"/>
    </location>
</feature>
<dbReference type="PROSITE" id="PS50941">
    <property type="entry name" value="CHIT_BIND_I_2"/>
    <property type="match status" value="2"/>
</dbReference>
<dbReference type="InterPro" id="IPR011330">
    <property type="entry name" value="Glyco_hydro/deAcase_b/a-brl"/>
</dbReference>
<feature type="domain" description="NodB homology" evidence="9">
    <location>
        <begin position="148"/>
        <end position="343"/>
    </location>
</feature>
<dbReference type="OrthoDB" id="2158458at2759"/>
<dbReference type="PROSITE" id="PS51677">
    <property type="entry name" value="NODB"/>
    <property type="match status" value="1"/>
</dbReference>
<reference evidence="10 11" key="2">
    <citation type="submission" date="2016-05" db="EMBL/GenBank/DDBJ databases">
        <title>Lineage-specific infection strategies underlie the spectrum of fungal disease in amphibians.</title>
        <authorList>
            <person name="Cuomo C.A."/>
            <person name="Farrer R.A."/>
            <person name="James T."/>
            <person name="Longcore J."/>
            <person name="Birren B."/>
        </authorList>
    </citation>
    <scope>NUCLEOTIDE SEQUENCE [LARGE SCALE GENOMIC DNA]</scope>
    <source>
        <strain evidence="10 11">JEL423</strain>
    </source>
</reference>
<evidence type="ECO:0000256" key="5">
    <source>
        <dbReference type="ARBA" id="ARBA00022801"/>
    </source>
</evidence>
<evidence type="ECO:0000256" key="4">
    <source>
        <dbReference type="ARBA" id="ARBA00022729"/>
    </source>
</evidence>
<keyword evidence="7" id="KW-1015">Disulfide bond</keyword>
<dbReference type="GO" id="GO:0008061">
    <property type="term" value="F:chitin binding"/>
    <property type="evidence" value="ECO:0007669"/>
    <property type="project" value="UniProtKB-UniRule"/>
</dbReference>
<evidence type="ECO:0008006" key="12">
    <source>
        <dbReference type="Google" id="ProtNLM"/>
    </source>
</evidence>
<dbReference type="STRING" id="403673.A0A177WPF5"/>
<dbReference type="VEuPathDB" id="FungiDB:BDEG_25492"/>
<keyword evidence="4" id="KW-0732">Signal</keyword>
<dbReference type="Gene3D" id="3.30.60.10">
    <property type="entry name" value="Endochitinase-like"/>
    <property type="match status" value="2"/>
</dbReference>
<feature type="disulfide bond" evidence="7">
    <location>
        <begin position="29"/>
        <end position="41"/>
    </location>
</feature>
<evidence type="ECO:0000256" key="6">
    <source>
        <dbReference type="ARBA" id="ARBA00023277"/>
    </source>
</evidence>